<comment type="caution">
    <text evidence="3">The sequence shown here is derived from an EMBL/GenBank/DDBJ whole genome shotgun (WGS) entry which is preliminary data.</text>
</comment>
<feature type="region of interest" description="Disordered" evidence="1">
    <location>
        <begin position="1"/>
        <end position="56"/>
    </location>
</feature>
<proteinExistence type="predicted"/>
<dbReference type="EMBL" id="JAEKNN010000062">
    <property type="protein sequence ID" value="MBJ7610412.1"/>
    <property type="molecule type" value="Genomic_DNA"/>
</dbReference>
<protein>
    <submittedName>
        <fullName evidence="3">Uncharacterized protein</fullName>
    </submittedName>
</protein>
<feature type="transmembrane region" description="Helical" evidence="2">
    <location>
        <begin position="63"/>
        <end position="87"/>
    </location>
</feature>
<keyword evidence="2" id="KW-0812">Transmembrane</keyword>
<keyword evidence="2" id="KW-1133">Transmembrane helix</keyword>
<accession>A0A934KSN3</accession>
<keyword evidence="2" id="KW-0472">Membrane</keyword>
<gene>
    <name evidence="3" type="ORF">JF887_13420</name>
</gene>
<dbReference type="Proteomes" id="UP000614410">
    <property type="component" value="Unassembled WGS sequence"/>
</dbReference>
<evidence type="ECO:0000313" key="3">
    <source>
        <dbReference type="EMBL" id="MBJ7610412.1"/>
    </source>
</evidence>
<dbReference type="AlphaFoldDB" id="A0A934KSN3"/>
<evidence type="ECO:0000256" key="2">
    <source>
        <dbReference type="SAM" id="Phobius"/>
    </source>
</evidence>
<name>A0A934KSN3_9BACT</name>
<evidence type="ECO:0000256" key="1">
    <source>
        <dbReference type="SAM" id="MobiDB-lite"/>
    </source>
</evidence>
<organism evidence="3 4">
    <name type="scientific">Candidatus Amunia macphersoniae</name>
    <dbReference type="NCBI Taxonomy" id="3127014"/>
    <lineage>
        <taxon>Bacteria</taxon>
        <taxon>Bacillati</taxon>
        <taxon>Candidatus Dormiibacterota</taxon>
        <taxon>Candidatus Dormibacteria</taxon>
        <taxon>Candidatus Aeolococcales</taxon>
        <taxon>Candidatus Aeolococcaceae</taxon>
        <taxon>Candidatus Amunia</taxon>
    </lineage>
</organism>
<sequence>MSRSGRSEDGDSQLAAPTEPTGPESDSSDGIDAGSPADSATAADEDDDVVGAARTRRARPSPVLLLLAAVLVVLAAQLAITFLALGVGRQARDQQTLANGLQRCLLQANLNQNNSTDPTGAIYKAAVQSCLNR</sequence>
<evidence type="ECO:0000313" key="4">
    <source>
        <dbReference type="Proteomes" id="UP000614410"/>
    </source>
</evidence>
<reference evidence="3 4" key="1">
    <citation type="submission" date="2020-10" db="EMBL/GenBank/DDBJ databases">
        <title>Ca. Dormibacterota MAGs.</title>
        <authorList>
            <person name="Montgomery K."/>
        </authorList>
    </citation>
    <scope>NUCLEOTIDE SEQUENCE [LARGE SCALE GENOMIC DNA]</scope>
    <source>
        <strain evidence="3">Mitchell_Peninsula_5</strain>
    </source>
</reference>